<evidence type="ECO:0000256" key="6">
    <source>
        <dbReference type="ARBA" id="ARBA00023136"/>
    </source>
</evidence>
<feature type="transmembrane region" description="Helical" evidence="7">
    <location>
        <begin position="551"/>
        <end position="572"/>
    </location>
</feature>
<dbReference type="InterPro" id="IPR004869">
    <property type="entry name" value="MMPL_dom"/>
</dbReference>
<evidence type="ECO:0000256" key="3">
    <source>
        <dbReference type="ARBA" id="ARBA00022475"/>
    </source>
</evidence>
<feature type="transmembrane region" description="Helical" evidence="7">
    <location>
        <begin position="525"/>
        <end position="544"/>
    </location>
</feature>
<keyword evidence="10" id="KW-1185">Reference proteome</keyword>
<feature type="domain" description="SSD" evidence="8">
    <location>
        <begin position="210"/>
        <end position="327"/>
    </location>
</feature>
<feature type="transmembrane region" description="Helical" evidence="7">
    <location>
        <begin position="592"/>
        <end position="616"/>
    </location>
</feature>
<gene>
    <name evidence="9" type="ORF">J4557_45960</name>
</gene>
<dbReference type="PROSITE" id="PS50156">
    <property type="entry name" value="SSD"/>
    <property type="match status" value="1"/>
</dbReference>
<evidence type="ECO:0000256" key="1">
    <source>
        <dbReference type="ARBA" id="ARBA00004651"/>
    </source>
</evidence>
<evidence type="ECO:0000313" key="10">
    <source>
        <dbReference type="Proteomes" id="UP000666915"/>
    </source>
</evidence>
<feature type="transmembrane region" description="Helical" evidence="7">
    <location>
        <begin position="305"/>
        <end position="330"/>
    </location>
</feature>
<keyword evidence="5 7" id="KW-1133">Transmembrane helix</keyword>
<dbReference type="Gene3D" id="1.20.1640.10">
    <property type="entry name" value="Multidrug efflux transporter AcrB transmembrane domain"/>
    <property type="match status" value="2"/>
</dbReference>
<proteinExistence type="inferred from homology"/>
<sequence>MSALARWCYRHRLVVVLLWLGALALIGVTSNVMGSAYKDTFSVPGTESTEAVDLLRTSLPAQSGDSATLVWQTAGSGDVRDGAVRGRMTATMERIAGLPSVASVTSPYSAAGKRQVSGDGRIAYAQVTFTRLSNELPKADVQHVVDTAKSARTAGLRVEVGGGTISRVEETPPGSSELVGVAAAAIVLFVAFGSLFAMLVPILTAVAGVGTGLMTVGMLTHTMTIGEVGPILGALIGLGVGIDYALFIVTRHRAGLKSGMPVEDSVVRAIDTSGRAVLFAGGTVVIALLGLFVLGMGFLDGLAVASATTVVATVLAAVTLLPALLGLLGMRSLSRRERRRLAGTAAAGGPAGKAGVWQRWARMVERRPGMLSAVAVVLVGVLSVPVLSLRLGSSDAGNNPASTTSRQAYDLLADGFGPGFNGPLELVARTPAPADRQALGRLVSAVARTKGVAGVAAMPMPPGSAVGVVQVIPTTSPQSKQTSDLIGRLRHDVVPAAEKGTTLRVYVGGQTAMFDDFADVLAGKLPLFLGVIITLGFILLLAAFRSLLVPVIAAVMNVLAAGASFGVVVAFFQWGWGVSPLGLGSSGPVESFLPVIMLSILFGLSMDYQVFLVSRMHEEWLRSRDNRRAVNVGQAETGRVITAAATIMIAVFAAFAAGGQRVIAEFGIGLAAAVALDAFILRTVLVPAAMHLLGRANWWVPRWLDRRLPHLSVEPADDPPPVHEPRLEPSAR</sequence>
<organism evidence="9 10">
    <name type="scientific">Actinomadura nitritigenes</name>
    <dbReference type="NCBI Taxonomy" id="134602"/>
    <lineage>
        <taxon>Bacteria</taxon>
        <taxon>Bacillati</taxon>
        <taxon>Actinomycetota</taxon>
        <taxon>Actinomycetes</taxon>
        <taxon>Streptosporangiales</taxon>
        <taxon>Thermomonosporaceae</taxon>
        <taxon>Actinomadura</taxon>
    </lineage>
</organism>
<protein>
    <submittedName>
        <fullName evidence="9">MMPL family transporter</fullName>
    </submittedName>
</protein>
<feature type="transmembrane region" description="Helical" evidence="7">
    <location>
        <begin position="663"/>
        <end position="685"/>
    </location>
</feature>
<feature type="transmembrane region" description="Helical" evidence="7">
    <location>
        <begin position="178"/>
        <end position="199"/>
    </location>
</feature>
<dbReference type="InterPro" id="IPR050545">
    <property type="entry name" value="Mycobact_MmpL"/>
</dbReference>
<feature type="transmembrane region" description="Helical" evidence="7">
    <location>
        <begin position="276"/>
        <end position="299"/>
    </location>
</feature>
<feature type="transmembrane region" description="Helical" evidence="7">
    <location>
        <begin position="369"/>
        <end position="389"/>
    </location>
</feature>
<reference evidence="9 10" key="1">
    <citation type="submission" date="2021-03" db="EMBL/GenBank/DDBJ databases">
        <authorList>
            <person name="Kanchanasin P."/>
            <person name="Saeng-In P."/>
            <person name="Phongsopitanun W."/>
            <person name="Yuki M."/>
            <person name="Kudo T."/>
            <person name="Ohkuma M."/>
            <person name="Tanasupawat S."/>
        </authorList>
    </citation>
    <scope>NUCLEOTIDE SEQUENCE [LARGE SCALE GENOMIC DNA]</scope>
    <source>
        <strain evidence="9 10">L46</strain>
    </source>
</reference>
<evidence type="ECO:0000256" key="7">
    <source>
        <dbReference type="SAM" id="Phobius"/>
    </source>
</evidence>
<feature type="transmembrane region" description="Helical" evidence="7">
    <location>
        <begin position="206"/>
        <end position="225"/>
    </location>
</feature>
<evidence type="ECO:0000259" key="8">
    <source>
        <dbReference type="PROSITE" id="PS50156"/>
    </source>
</evidence>
<evidence type="ECO:0000256" key="2">
    <source>
        <dbReference type="ARBA" id="ARBA00010157"/>
    </source>
</evidence>
<comment type="caution">
    <text evidence="9">The sequence shown here is derived from an EMBL/GenBank/DDBJ whole genome shotgun (WGS) entry which is preliminary data.</text>
</comment>
<keyword evidence="3" id="KW-1003">Cell membrane</keyword>
<accession>A0ABS3RGY9</accession>
<dbReference type="Proteomes" id="UP000666915">
    <property type="component" value="Unassembled WGS sequence"/>
</dbReference>
<dbReference type="Pfam" id="PF03176">
    <property type="entry name" value="MMPL"/>
    <property type="match status" value="2"/>
</dbReference>
<keyword evidence="4 7" id="KW-0812">Transmembrane</keyword>
<evidence type="ECO:0000256" key="4">
    <source>
        <dbReference type="ARBA" id="ARBA00022692"/>
    </source>
</evidence>
<comment type="similarity">
    <text evidence="2">Belongs to the resistance-nodulation-cell division (RND) (TC 2.A.6) family. MmpL subfamily.</text>
</comment>
<dbReference type="PANTHER" id="PTHR33406">
    <property type="entry name" value="MEMBRANE PROTEIN MJ1562-RELATED"/>
    <property type="match status" value="1"/>
</dbReference>
<dbReference type="RefSeq" id="WP_208273729.1">
    <property type="nucleotide sequence ID" value="NZ_BAAAGM010000073.1"/>
</dbReference>
<evidence type="ECO:0000313" key="9">
    <source>
        <dbReference type="EMBL" id="MBO2444878.1"/>
    </source>
</evidence>
<name>A0ABS3RGY9_9ACTN</name>
<feature type="transmembrane region" description="Helical" evidence="7">
    <location>
        <begin position="231"/>
        <end position="250"/>
    </location>
</feature>
<evidence type="ECO:0000256" key="5">
    <source>
        <dbReference type="ARBA" id="ARBA00022989"/>
    </source>
</evidence>
<dbReference type="PANTHER" id="PTHR33406:SF11">
    <property type="entry name" value="MEMBRANE PROTEIN SCO6666-RELATED"/>
    <property type="match status" value="1"/>
</dbReference>
<dbReference type="InterPro" id="IPR000731">
    <property type="entry name" value="SSD"/>
</dbReference>
<keyword evidence="6 7" id="KW-0472">Membrane</keyword>
<dbReference type="EMBL" id="JAGEOK010000054">
    <property type="protein sequence ID" value="MBO2444878.1"/>
    <property type="molecule type" value="Genomic_DNA"/>
</dbReference>
<comment type="subcellular location">
    <subcellularLocation>
        <location evidence="1">Cell membrane</location>
        <topology evidence="1">Multi-pass membrane protein</topology>
    </subcellularLocation>
</comment>
<feature type="transmembrane region" description="Helical" evidence="7">
    <location>
        <begin position="637"/>
        <end position="657"/>
    </location>
</feature>
<dbReference type="SUPFAM" id="SSF82866">
    <property type="entry name" value="Multidrug efflux transporter AcrB transmembrane domain"/>
    <property type="match status" value="2"/>
</dbReference>